<dbReference type="AlphaFoldDB" id="A0A328TSJ7"/>
<dbReference type="Pfam" id="PF12833">
    <property type="entry name" value="HTH_18"/>
    <property type="match status" value="1"/>
</dbReference>
<dbReference type="PANTHER" id="PTHR43280:SF28">
    <property type="entry name" value="HTH-TYPE TRANSCRIPTIONAL ACTIVATOR RHAS"/>
    <property type="match status" value="1"/>
</dbReference>
<protein>
    <submittedName>
        <fullName evidence="5">AraC family transcriptional regulator</fullName>
    </submittedName>
</protein>
<gene>
    <name evidence="5" type="ORF">DL346_25045</name>
</gene>
<dbReference type="PANTHER" id="PTHR43280">
    <property type="entry name" value="ARAC-FAMILY TRANSCRIPTIONAL REGULATOR"/>
    <property type="match status" value="1"/>
</dbReference>
<dbReference type="Gene3D" id="2.60.120.10">
    <property type="entry name" value="Jelly Rolls"/>
    <property type="match status" value="1"/>
</dbReference>
<dbReference type="PRINTS" id="PR00032">
    <property type="entry name" value="HTHARAC"/>
</dbReference>
<dbReference type="InterPro" id="IPR009057">
    <property type="entry name" value="Homeodomain-like_sf"/>
</dbReference>
<proteinExistence type="predicted"/>
<dbReference type="InterPro" id="IPR037923">
    <property type="entry name" value="HTH-like"/>
</dbReference>
<dbReference type="Proteomes" id="UP000249260">
    <property type="component" value="Unassembled WGS sequence"/>
</dbReference>
<dbReference type="SUPFAM" id="SSF46689">
    <property type="entry name" value="Homeodomain-like"/>
    <property type="match status" value="2"/>
</dbReference>
<dbReference type="GO" id="GO:0003700">
    <property type="term" value="F:DNA-binding transcription factor activity"/>
    <property type="evidence" value="ECO:0007669"/>
    <property type="project" value="InterPro"/>
</dbReference>
<keyword evidence="6" id="KW-1185">Reference proteome</keyword>
<name>A0A328TSJ7_9BACL</name>
<keyword evidence="1" id="KW-0805">Transcription regulation</keyword>
<dbReference type="InterPro" id="IPR018060">
    <property type="entry name" value="HTH_AraC"/>
</dbReference>
<accession>A0A328TSJ7</accession>
<evidence type="ECO:0000313" key="6">
    <source>
        <dbReference type="Proteomes" id="UP000249260"/>
    </source>
</evidence>
<evidence type="ECO:0000256" key="3">
    <source>
        <dbReference type="ARBA" id="ARBA00023163"/>
    </source>
</evidence>
<dbReference type="InterPro" id="IPR003313">
    <property type="entry name" value="AraC-bd"/>
</dbReference>
<dbReference type="InterPro" id="IPR020449">
    <property type="entry name" value="Tscrpt_reg_AraC-type_HTH"/>
</dbReference>
<evidence type="ECO:0000256" key="1">
    <source>
        <dbReference type="ARBA" id="ARBA00023015"/>
    </source>
</evidence>
<dbReference type="GO" id="GO:0043565">
    <property type="term" value="F:sequence-specific DNA binding"/>
    <property type="evidence" value="ECO:0007669"/>
    <property type="project" value="InterPro"/>
</dbReference>
<comment type="caution">
    <text evidence="5">The sequence shown here is derived from an EMBL/GenBank/DDBJ whole genome shotgun (WGS) entry which is preliminary data.</text>
</comment>
<dbReference type="InterPro" id="IPR014710">
    <property type="entry name" value="RmlC-like_jellyroll"/>
</dbReference>
<evidence type="ECO:0000259" key="4">
    <source>
        <dbReference type="PROSITE" id="PS01124"/>
    </source>
</evidence>
<dbReference type="Gene3D" id="1.10.10.60">
    <property type="entry name" value="Homeodomain-like"/>
    <property type="match status" value="2"/>
</dbReference>
<sequence length="293" mass="33823">MLEGSGMMSGKDAFESSARPFAFDYRLRSDRPFDGYYHSHLAAELLYVHRGRGKVVVRERTYELKAGTLFFFQPDQLHRVHAEIDAEAPYERTILHFMPPVLEEHLRAFPELHRFFMQLWQGRLVRQAFELGERGELLEQLLRYFADRIGGTAGWQSEEGTLFFAQLVQLIRTMAEQSAPEGGAVPGGSARHSEQIMKWINARYQEKFDLEEMAGALHLSKFHLSRVFRSETGSSITEYLIARRLKEACRLLRATALPIEMIGMEVGIGNASYFSQLFRKQIGVTPHEYRMRK</sequence>
<reference evidence="5 6" key="1">
    <citation type="submission" date="2018-06" db="EMBL/GenBank/DDBJ databases">
        <title>Paenibacillus montanisoli sp. nov., isolated from mountain area soil.</title>
        <authorList>
            <person name="Wu M."/>
        </authorList>
    </citation>
    <scope>NUCLEOTIDE SEQUENCE [LARGE SCALE GENOMIC DNA]</scope>
    <source>
        <strain evidence="5 6">RA17</strain>
    </source>
</reference>
<dbReference type="PROSITE" id="PS00041">
    <property type="entry name" value="HTH_ARAC_FAMILY_1"/>
    <property type="match status" value="1"/>
</dbReference>
<evidence type="ECO:0000256" key="2">
    <source>
        <dbReference type="ARBA" id="ARBA00023125"/>
    </source>
</evidence>
<evidence type="ECO:0000313" key="5">
    <source>
        <dbReference type="EMBL" id="RAP73549.1"/>
    </source>
</evidence>
<keyword evidence="2" id="KW-0238">DNA-binding</keyword>
<dbReference type="OrthoDB" id="9809338at2"/>
<dbReference type="PROSITE" id="PS01124">
    <property type="entry name" value="HTH_ARAC_FAMILY_2"/>
    <property type="match status" value="1"/>
</dbReference>
<dbReference type="SMART" id="SM00342">
    <property type="entry name" value="HTH_ARAC"/>
    <property type="match status" value="1"/>
</dbReference>
<feature type="domain" description="HTH araC/xylS-type" evidence="4">
    <location>
        <begin position="194"/>
        <end position="292"/>
    </location>
</feature>
<organism evidence="5 6">
    <name type="scientific">Paenibacillus montanisoli</name>
    <dbReference type="NCBI Taxonomy" id="2081970"/>
    <lineage>
        <taxon>Bacteria</taxon>
        <taxon>Bacillati</taxon>
        <taxon>Bacillota</taxon>
        <taxon>Bacilli</taxon>
        <taxon>Bacillales</taxon>
        <taxon>Paenibacillaceae</taxon>
        <taxon>Paenibacillus</taxon>
    </lineage>
</organism>
<dbReference type="SUPFAM" id="SSF51215">
    <property type="entry name" value="Regulatory protein AraC"/>
    <property type="match status" value="1"/>
</dbReference>
<dbReference type="Pfam" id="PF02311">
    <property type="entry name" value="AraC_binding"/>
    <property type="match status" value="1"/>
</dbReference>
<keyword evidence="3" id="KW-0804">Transcription</keyword>
<dbReference type="InterPro" id="IPR018062">
    <property type="entry name" value="HTH_AraC-typ_CS"/>
</dbReference>
<dbReference type="EMBL" id="QLUW01000006">
    <property type="protein sequence ID" value="RAP73549.1"/>
    <property type="molecule type" value="Genomic_DNA"/>
</dbReference>